<keyword evidence="1" id="KW-0479">Metal-binding</keyword>
<dbReference type="RefSeq" id="WP_134424462.1">
    <property type="nucleotide sequence ID" value="NZ_SOHA01000022.1"/>
</dbReference>
<dbReference type="AlphaFoldDB" id="A0A4Y8JUX1"/>
<keyword evidence="3" id="KW-0862">Zinc</keyword>
<dbReference type="InterPro" id="IPR036890">
    <property type="entry name" value="HATPase_C_sf"/>
</dbReference>
<dbReference type="GO" id="GO:0008270">
    <property type="term" value="F:zinc ion binding"/>
    <property type="evidence" value="ECO:0007669"/>
    <property type="project" value="UniProtKB-KW"/>
</dbReference>
<protein>
    <recommendedName>
        <fullName evidence="4">RanBP2-type domain-containing protein</fullName>
    </recommendedName>
</protein>
<keyword evidence="2" id="KW-0863">Zinc-finger</keyword>
<reference evidence="5 6" key="1">
    <citation type="submission" date="2019-03" db="EMBL/GenBank/DDBJ databases">
        <title>Genomics of glacier-inhabiting Cryobacterium strains.</title>
        <authorList>
            <person name="Liu Q."/>
            <person name="Xin Y.-H."/>
        </authorList>
    </citation>
    <scope>NUCLEOTIDE SEQUENCE [LARGE SCALE GENOMIC DNA]</scope>
    <source>
        <strain evidence="5 6">TMT1-51</strain>
    </source>
</reference>
<evidence type="ECO:0000313" key="5">
    <source>
        <dbReference type="EMBL" id="TFD30290.1"/>
    </source>
</evidence>
<dbReference type="Proteomes" id="UP000297472">
    <property type="component" value="Unassembled WGS sequence"/>
</dbReference>
<evidence type="ECO:0000256" key="3">
    <source>
        <dbReference type="ARBA" id="ARBA00022833"/>
    </source>
</evidence>
<accession>A0A4Y8JUX1</accession>
<organism evidence="5 6">
    <name type="scientific">Cryobacterium cryoconiti</name>
    <dbReference type="NCBI Taxonomy" id="1259239"/>
    <lineage>
        <taxon>Bacteria</taxon>
        <taxon>Bacillati</taxon>
        <taxon>Actinomycetota</taxon>
        <taxon>Actinomycetes</taxon>
        <taxon>Micrococcales</taxon>
        <taxon>Microbacteriaceae</taxon>
        <taxon>Cryobacterium</taxon>
    </lineage>
</organism>
<dbReference type="SUPFAM" id="SSF55874">
    <property type="entry name" value="ATPase domain of HSP90 chaperone/DNA topoisomerase II/histidine kinase"/>
    <property type="match status" value="1"/>
</dbReference>
<name>A0A4Y8JUX1_9MICO</name>
<gene>
    <name evidence="5" type="ORF">E3T49_08255</name>
</gene>
<evidence type="ECO:0000256" key="1">
    <source>
        <dbReference type="ARBA" id="ARBA00022723"/>
    </source>
</evidence>
<dbReference type="OrthoDB" id="7784447at2"/>
<dbReference type="PROSITE" id="PS01358">
    <property type="entry name" value="ZF_RANBP2_1"/>
    <property type="match status" value="1"/>
</dbReference>
<evidence type="ECO:0000259" key="4">
    <source>
        <dbReference type="PROSITE" id="PS01358"/>
    </source>
</evidence>
<keyword evidence="6" id="KW-1185">Reference proteome</keyword>
<dbReference type="Gene3D" id="3.30.565.10">
    <property type="entry name" value="Histidine kinase-like ATPase, C-terminal domain"/>
    <property type="match status" value="1"/>
</dbReference>
<dbReference type="InterPro" id="IPR001876">
    <property type="entry name" value="Znf_RanBP2"/>
</dbReference>
<feature type="domain" description="RanBP2-type" evidence="4">
    <location>
        <begin position="531"/>
        <end position="550"/>
    </location>
</feature>
<comment type="caution">
    <text evidence="5">The sequence shown here is derived from an EMBL/GenBank/DDBJ whole genome shotgun (WGS) entry which is preliminary data.</text>
</comment>
<dbReference type="Pfam" id="PF12773">
    <property type="entry name" value="DZR"/>
    <property type="match status" value="1"/>
</dbReference>
<dbReference type="InterPro" id="IPR025874">
    <property type="entry name" value="DZR"/>
</dbReference>
<dbReference type="EMBL" id="SOHA01000022">
    <property type="protein sequence ID" value="TFD30290.1"/>
    <property type="molecule type" value="Genomic_DNA"/>
</dbReference>
<proteinExistence type="predicted"/>
<sequence>MMKDTLDITPDPKVLIALTHTPLKPLDALCELIDNGIDSFRAAQLAGEPIRHPLLQVMVPGEAQVRKGDGIVRIVDNGAGLDREGLGNTLRAGFSGKNRFDTLGLFGLGFNIATGKLGRRTTVITARAQDDFALRAVIDLPEVVKNRAFGVPVEAIKKPLNFEHGTIVEVDSWWPEGDPNSGFIVQLAHIAKAPLRSQIGRRYATLLRSGEENRVRVMVNNEYVEGYEHCVWADSRFVDRQGWGSIPARIALDSVIFSQKRCVQDGTALDTGSDTCLECGESEFRTVEERIRGWVGIQRFDDNNKFGVDLVRNGRAIRVAEKDAFFNFLNDLGEAVKEYPTDQQTGRIIGEIHLDHVPVDFQKQDFQRSSEEWQRAVAHIRGESLLPSTWPVGKRNESPISKLFQGYRKVRNYGRLDMYMGRYDEAAGKAVRINRDVEAELLDRFQKREVGFFDDARWWEYVETATLAPRLAMEECAECGFQNRPGDEVCGDCERILHGKACLSCDVELSRSATVCPSCGASQVPEVQEPWTCEICKEINGVDDEQCRLCTALRGAENPVSVDVLRRDGEFISELSFQNRSFVTADLRKTEPIDVNVFRVGQLRPSYNGSLVPTVTSRASGKIDIFLDIAHSNFTQLGVRPEIAISVEIAQYLYTLRPDLAGRPAHSVENIAAMILTEVWGEQLAAGPEKVSEAIKGLFGRISERLEGNGDAADFYGELDQFEQRDLADRLISAGLLDQLSELRFNGGYLAYCGSGVLAKFFSKYPEGWFGTVWNERLADPEIVGVHAAENSRQQLLGIYSRCLDDCAAYLRFSYVDPLIVTRAGASREYLELRLM</sequence>
<evidence type="ECO:0000256" key="2">
    <source>
        <dbReference type="ARBA" id="ARBA00022771"/>
    </source>
</evidence>
<evidence type="ECO:0000313" key="6">
    <source>
        <dbReference type="Proteomes" id="UP000297472"/>
    </source>
</evidence>
<dbReference type="Pfam" id="PF13589">
    <property type="entry name" value="HATPase_c_3"/>
    <property type="match status" value="1"/>
</dbReference>